<sequence>MQRPHAWQTSSNLYKFKRVVRVFGLICVGIEDIYKPTWFTYQLMESFLLPIYTYREAGLKLRNEASGTEMVNEAKEIENVNSLADPSTSAATVPSTTRITDNPRRRPTSVLTEKQIATAFDQLKHVLTQHRSKPSDTDTEEM</sequence>
<evidence type="ECO:0000256" key="1">
    <source>
        <dbReference type="SAM" id="MobiDB-lite"/>
    </source>
</evidence>
<keyword evidence="3" id="KW-1185">Reference proteome</keyword>
<accession>A0A4C1ZML8</accession>
<dbReference type="Proteomes" id="UP000299102">
    <property type="component" value="Unassembled WGS sequence"/>
</dbReference>
<feature type="region of interest" description="Disordered" evidence="1">
    <location>
        <begin position="84"/>
        <end position="108"/>
    </location>
</feature>
<feature type="compositionally biased region" description="Low complexity" evidence="1">
    <location>
        <begin position="86"/>
        <end position="97"/>
    </location>
</feature>
<dbReference type="OrthoDB" id="8121269at2759"/>
<organism evidence="2 3">
    <name type="scientific">Eumeta variegata</name>
    <name type="common">Bagworm moth</name>
    <name type="synonym">Eumeta japonica</name>
    <dbReference type="NCBI Taxonomy" id="151549"/>
    <lineage>
        <taxon>Eukaryota</taxon>
        <taxon>Metazoa</taxon>
        <taxon>Ecdysozoa</taxon>
        <taxon>Arthropoda</taxon>
        <taxon>Hexapoda</taxon>
        <taxon>Insecta</taxon>
        <taxon>Pterygota</taxon>
        <taxon>Neoptera</taxon>
        <taxon>Endopterygota</taxon>
        <taxon>Lepidoptera</taxon>
        <taxon>Glossata</taxon>
        <taxon>Ditrysia</taxon>
        <taxon>Tineoidea</taxon>
        <taxon>Psychidae</taxon>
        <taxon>Oiketicinae</taxon>
        <taxon>Eumeta</taxon>
    </lineage>
</organism>
<evidence type="ECO:0000313" key="2">
    <source>
        <dbReference type="EMBL" id="GBP89726.1"/>
    </source>
</evidence>
<reference evidence="2 3" key="1">
    <citation type="journal article" date="2019" name="Commun. Biol.">
        <title>The bagworm genome reveals a unique fibroin gene that provides high tensile strength.</title>
        <authorList>
            <person name="Kono N."/>
            <person name="Nakamura H."/>
            <person name="Ohtoshi R."/>
            <person name="Tomita M."/>
            <person name="Numata K."/>
            <person name="Arakawa K."/>
        </authorList>
    </citation>
    <scope>NUCLEOTIDE SEQUENCE [LARGE SCALE GENOMIC DNA]</scope>
</reference>
<gene>
    <name evidence="2" type="ORF">EVAR_59429_1</name>
</gene>
<comment type="caution">
    <text evidence="2">The sequence shown here is derived from an EMBL/GenBank/DDBJ whole genome shotgun (WGS) entry which is preliminary data.</text>
</comment>
<protein>
    <submittedName>
        <fullName evidence="2">Uncharacterized protein</fullName>
    </submittedName>
</protein>
<dbReference type="EMBL" id="BGZK01002023">
    <property type="protein sequence ID" value="GBP89726.1"/>
    <property type="molecule type" value="Genomic_DNA"/>
</dbReference>
<dbReference type="AlphaFoldDB" id="A0A4C1ZML8"/>
<name>A0A4C1ZML8_EUMVA</name>
<evidence type="ECO:0000313" key="3">
    <source>
        <dbReference type="Proteomes" id="UP000299102"/>
    </source>
</evidence>
<proteinExistence type="predicted"/>